<keyword evidence="9 14" id="KW-0472">Membrane</keyword>
<feature type="transmembrane region" description="Helical" evidence="14">
    <location>
        <begin position="921"/>
        <end position="940"/>
    </location>
</feature>
<feature type="transmembrane region" description="Helical" evidence="14">
    <location>
        <begin position="327"/>
        <end position="347"/>
    </location>
</feature>
<keyword evidence="4" id="KW-0328">Glycosyltransferase</keyword>
<feature type="region of interest" description="Disordered" evidence="13">
    <location>
        <begin position="1492"/>
        <end position="1520"/>
    </location>
</feature>
<organism evidence="16 17">
    <name type="scientific">Octopus sinensis</name>
    <name type="common">East Asian common octopus</name>
    <dbReference type="NCBI Taxonomy" id="2607531"/>
    <lineage>
        <taxon>Eukaryota</taxon>
        <taxon>Metazoa</taxon>
        <taxon>Spiralia</taxon>
        <taxon>Lophotrochozoa</taxon>
        <taxon>Mollusca</taxon>
        <taxon>Cephalopoda</taxon>
        <taxon>Coleoidea</taxon>
        <taxon>Octopodiformes</taxon>
        <taxon>Octopoda</taxon>
        <taxon>Incirrata</taxon>
        <taxon>Octopodidae</taxon>
        <taxon>Octopus</taxon>
    </lineage>
</organism>
<comment type="similarity">
    <text evidence="11">Belongs to the chitin synthase family. Class IV subfamily.</text>
</comment>
<feature type="transmembrane region" description="Helical" evidence="14">
    <location>
        <begin position="889"/>
        <end position="914"/>
    </location>
</feature>
<evidence type="ECO:0000313" key="17">
    <source>
        <dbReference type="RefSeq" id="XP_029649657.1"/>
    </source>
</evidence>
<feature type="compositionally biased region" description="Polar residues" evidence="13">
    <location>
        <begin position="1189"/>
        <end position="1200"/>
    </location>
</feature>
<keyword evidence="6 14" id="KW-0812">Transmembrane</keyword>
<dbReference type="PANTHER" id="PTHR22914:SF42">
    <property type="entry name" value="CHITIN SYNTHASE"/>
    <property type="match status" value="1"/>
</dbReference>
<feature type="transmembrane region" description="Helical" evidence="14">
    <location>
        <begin position="211"/>
        <end position="235"/>
    </location>
</feature>
<feature type="transmembrane region" description="Helical" evidence="14">
    <location>
        <begin position="143"/>
        <end position="161"/>
    </location>
</feature>
<reference evidence="17" key="1">
    <citation type="submission" date="2025-08" db="UniProtKB">
        <authorList>
            <consortium name="RefSeq"/>
        </authorList>
    </citation>
    <scope>IDENTIFICATION</scope>
</reference>
<keyword evidence="7 14" id="KW-1133">Transmembrane helix</keyword>
<feature type="transmembrane region" description="Helical" evidence="14">
    <location>
        <begin position="410"/>
        <end position="432"/>
    </location>
</feature>
<evidence type="ECO:0000256" key="2">
    <source>
        <dbReference type="ARBA" id="ARBA00012543"/>
    </source>
</evidence>
<evidence type="ECO:0000256" key="10">
    <source>
        <dbReference type="ARBA" id="ARBA00023180"/>
    </source>
</evidence>
<evidence type="ECO:0000256" key="1">
    <source>
        <dbReference type="ARBA" id="ARBA00004651"/>
    </source>
</evidence>
<evidence type="ECO:0000256" key="3">
    <source>
        <dbReference type="ARBA" id="ARBA00022475"/>
    </source>
</evidence>
<feature type="transmembrane region" description="Helical" evidence="14">
    <location>
        <begin position="287"/>
        <end position="306"/>
    </location>
</feature>
<feature type="region of interest" description="Disordered" evidence="13">
    <location>
        <begin position="1137"/>
        <end position="1201"/>
    </location>
</feature>
<feature type="transmembrane region" description="Helical" evidence="14">
    <location>
        <begin position="255"/>
        <end position="275"/>
    </location>
</feature>
<evidence type="ECO:0000256" key="13">
    <source>
        <dbReference type="SAM" id="MobiDB-lite"/>
    </source>
</evidence>
<feature type="compositionally biased region" description="Low complexity" evidence="13">
    <location>
        <begin position="1159"/>
        <end position="1184"/>
    </location>
</feature>
<dbReference type="InterPro" id="IPR029044">
    <property type="entry name" value="Nucleotide-diphossugar_trans"/>
</dbReference>
<name>A0A6P7TIU9_9MOLL</name>
<dbReference type="Pfam" id="PF03142">
    <property type="entry name" value="Chitin_synth_2"/>
    <property type="match status" value="1"/>
</dbReference>
<dbReference type="PANTHER" id="PTHR22914">
    <property type="entry name" value="CHITIN SYNTHASE"/>
    <property type="match status" value="1"/>
</dbReference>
<feature type="domain" description="Chitin synthase chs-1/2 N-terminal putative transporter" evidence="15">
    <location>
        <begin position="71"/>
        <end position="430"/>
    </location>
</feature>
<feature type="transmembrane region" description="Helical" evidence="14">
    <location>
        <begin position="984"/>
        <end position="1001"/>
    </location>
</feature>
<dbReference type="GO" id="GO:0004100">
    <property type="term" value="F:chitin synthase activity"/>
    <property type="evidence" value="ECO:0007669"/>
    <property type="project" value="UniProtKB-EC"/>
</dbReference>
<evidence type="ECO:0000256" key="14">
    <source>
        <dbReference type="SAM" id="Phobius"/>
    </source>
</evidence>
<evidence type="ECO:0000256" key="5">
    <source>
        <dbReference type="ARBA" id="ARBA00022679"/>
    </source>
</evidence>
<evidence type="ECO:0000256" key="12">
    <source>
        <dbReference type="ARBA" id="ARBA00048014"/>
    </source>
</evidence>
<protein>
    <recommendedName>
        <fullName evidence="2">chitin synthase</fullName>
        <ecNumber evidence="2">2.4.1.16</ecNumber>
    </recommendedName>
</protein>
<dbReference type="Pfam" id="PF23000">
    <property type="entry name" value="ChitinSynthase_IV_N"/>
    <property type="match status" value="1"/>
</dbReference>
<proteinExistence type="inferred from homology"/>
<feature type="transmembrane region" description="Helical" evidence="14">
    <location>
        <begin position="1013"/>
        <end position="1032"/>
    </location>
</feature>
<dbReference type="RefSeq" id="XP_029649657.1">
    <property type="nucleotide sequence ID" value="XM_029793797.2"/>
</dbReference>
<feature type="transmembrane region" description="Helical" evidence="14">
    <location>
        <begin position="1256"/>
        <end position="1278"/>
    </location>
</feature>
<dbReference type="Proteomes" id="UP000515154">
    <property type="component" value="Linkage group LG22"/>
</dbReference>
<keyword evidence="16" id="KW-1185">Reference proteome</keyword>
<dbReference type="InterPro" id="IPR055120">
    <property type="entry name" value="Chs-1/2_IV_N"/>
</dbReference>
<feature type="transmembrane region" description="Helical" evidence="14">
    <location>
        <begin position="77"/>
        <end position="101"/>
    </location>
</feature>
<comment type="catalytic activity">
    <reaction evidence="12">
        <text>[(1-&gt;4)-N-acetyl-beta-D-glucosaminyl](n) + UDP-N-acetyl-alpha-D-glucosamine = [(1-&gt;4)-N-acetyl-beta-D-glucosaminyl](n+1) + UDP + H(+)</text>
        <dbReference type="Rhea" id="RHEA:16637"/>
        <dbReference type="Rhea" id="RHEA-COMP:9593"/>
        <dbReference type="Rhea" id="RHEA-COMP:9595"/>
        <dbReference type="ChEBI" id="CHEBI:15378"/>
        <dbReference type="ChEBI" id="CHEBI:17029"/>
        <dbReference type="ChEBI" id="CHEBI:57705"/>
        <dbReference type="ChEBI" id="CHEBI:58223"/>
        <dbReference type="EC" id="2.4.1.16"/>
    </reaction>
</comment>
<comment type="subcellular location">
    <subcellularLocation>
        <location evidence="1">Cell membrane</location>
        <topology evidence="1">Multi-pass membrane protein</topology>
    </subcellularLocation>
</comment>
<feature type="compositionally biased region" description="Polar residues" evidence="13">
    <location>
        <begin position="1507"/>
        <end position="1520"/>
    </location>
</feature>
<gene>
    <name evidence="17" type="primary">LOC115223289</name>
</gene>
<feature type="transmembrane region" description="Helical" evidence="14">
    <location>
        <begin position="381"/>
        <end position="398"/>
    </location>
</feature>
<evidence type="ECO:0000256" key="4">
    <source>
        <dbReference type="ARBA" id="ARBA00022676"/>
    </source>
</evidence>
<keyword evidence="3" id="KW-1003">Cell membrane</keyword>
<evidence type="ECO:0000256" key="9">
    <source>
        <dbReference type="ARBA" id="ARBA00023136"/>
    </source>
</evidence>
<keyword evidence="5" id="KW-0808">Transferase</keyword>
<feature type="transmembrane region" description="Helical" evidence="14">
    <location>
        <begin position="1305"/>
        <end position="1327"/>
    </location>
</feature>
<evidence type="ECO:0000256" key="6">
    <source>
        <dbReference type="ARBA" id="ARBA00022692"/>
    </source>
</evidence>
<keyword evidence="8" id="KW-0175">Coiled coil</keyword>
<dbReference type="GO" id="GO:0006031">
    <property type="term" value="P:chitin biosynthetic process"/>
    <property type="evidence" value="ECO:0007669"/>
    <property type="project" value="TreeGrafter"/>
</dbReference>
<dbReference type="InterPro" id="IPR004835">
    <property type="entry name" value="Chitin_synth"/>
</dbReference>
<evidence type="ECO:0000256" key="11">
    <source>
        <dbReference type="ARBA" id="ARBA00046329"/>
    </source>
</evidence>
<dbReference type="GO" id="GO:0005886">
    <property type="term" value="C:plasma membrane"/>
    <property type="evidence" value="ECO:0007669"/>
    <property type="project" value="UniProtKB-SubCell"/>
</dbReference>
<feature type="compositionally biased region" description="Basic and acidic residues" evidence="13">
    <location>
        <begin position="1492"/>
        <end position="1501"/>
    </location>
</feature>
<evidence type="ECO:0000256" key="8">
    <source>
        <dbReference type="ARBA" id="ARBA00023054"/>
    </source>
</evidence>
<feature type="transmembrane region" description="Helical" evidence="14">
    <location>
        <begin position="952"/>
        <end position="972"/>
    </location>
</feature>
<dbReference type="SUPFAM" id="SSF53448">
    <property type="entry name" value="Nucleotide-diphospho-sugar transferases"/>
    <property type="match status" value="1"/>
</dbReference>
<evidence type="ECO:0000256" key="7">
    <source>
        <dbReference type="ARBA" id="ARBA00022989"/>
    </source>
</evidence>
<dbReference type="CDD" id="cd04190">
    <property type="entry name" value="Chitin_synth_C"/>
    <property type="match status" value="1"/>
</dbReference>
<feature type="compositionally biased region" description="Basic and acidic residues" evidence="13">
    <location>
        <begin position="1684"/>
        <end position="1695"/>
    </location>
</feature>
<dbReference type="EC" id="2.4.1.16" evidence="2"/>
<feature type="compositionally biased region" description="Polar residues" evidence="13">
    <location>
        <begin position="1669"/>
        <end position="1678"/>
    </location>
</feature>
<feature type="transmembrane region" description="Helical" evidence="14">
    <location>
        <begin position="182"/>
        <end position="205"/>
    </location>
</feature>
<evidence type="ECO:0000313" key="16">
    <source>
        <dbReference type="Proteomes" id="UP000515154"/>
    </source>
</evidence>
<keyword evidence="10" id="KW-0325">Glycoprotein</keyword>
<evidence type="ECO:0000259" key="15">
    <source>
        <dbReference type="Pfam" id="PF23000"/>
    </source>
</evidence>
<accession>A0A6P7TIU9</accession>
<dbReference type="FunFam" id="3.90.550.10:FF:000139">
    <property type="entry name" value="Chitin synthase 8"/>
    <property type="match status" value="1"/>
</dbReference>
<dbReference type="KEGG" id="osn:115223289"/>
<feature type="region of interest" description="Disordered" evidence="13">
    <location>
        <begin position="1669"/>
        <end position="1695"/>
    </location>
</feature>
<sequence length="1695" mass="193524">MTTITRANMAAKLGKVSYDNHAFENEHQGNFTLREPQHSDHNHRPKLPWDVFTETSRSNFRHGNVIQMTLLKILFKLLCACVLTILIFSLAVTNRITLIIITQSLRINEDPKHCDNGSPFLHFCKAISNCTTTTSSPNNGREINVSWIWAMLLVICCPYIYEFMVNMWRVIFKRLFMLKIKWFVLICVTECLHTVGLWMLVFVLLPNVEPVQAVLIIYGITFFPCLIDFVASILLFKEPSSYTADYSKKKSFGRIFLTVLVFLLTVTLIASYTYFQYKCKPSLHYLIPIPLVLVSIRWWESFADIIENKSLTTILSQIKKNKAGSNVFMSPVKIALNLLLTAFYFSLNKECTEVMIFANKNISHCGLSETTLRSDPHFNEPFTFASINIISSFLCFQFSKVACKLMLQNLSFSFPLIIVGPASFFLVSYVQYRPTSFLDFEQVNCDHFADVLQQFGCNSFLLILLFVAYVITTRHVWYPKIERLAKDRKLFFKLSYCGILLDQDLLLNRKHDKGEVKADQNEIKISAMKYDADGIRMYRLGSTPKIYACATMWHETENEMLQLLKSIFRMDKDQFTRSFMQEKVGIVDNDYYEFEGHIFVDDAYTKTDGQLQINTYVECLMRLVEKAGSAIHTDVFIEKPTICSTPYGDRLEWILPGGNNLVAHLKDKNRIRHRKRWSQVMYMYYILGHQIASVDIKLRQKVRRSENTFLLALDGDVDFEPSSVLLLLDRMKRNPVVGAACGRIHPIGNGPMVWYQKFEYAVSHWLQKSAEHMTGCVLCSPGCFSLFRGSALIKPNVLRRYTTMPTEAKHHVQYDQGEDRWLCTLLLQEGSRVEYCAASDALTYCPENFNEFFKQRRRWAPSTMANIIELLVDWRHVREVNSSISLPYIVYQTGLMAVSIITPATIFLLVVGALSAAFPSISLTASLFINLVPVVIMLFLCFVTPEDTQLKFASIITLFYTIAMMLVFVGLMREIFEYKFCSTTAFLFIFVAGTFLTSALAHPQEFSCVLHGLLYFLFVPSTSILLMVYALGNLHNITWGTRDNSAKSKPAPVKGKKLGFSSQIKNVLMSNSSAGNEKESEYSFSCGYLCRCLCFLKEKSNKELTLLATILEKLDNIIKPKTSRKIDSEQTVPLIKIDNATNEEKEDENRSETQELGKQQPIEQQPILQQPMQQQQPQPEEQQPVAETAESNRFASTDSSGRPRYWQEHEYLKTLNETELSENEKEFWRELIQKYLYPIDEDEKKKKEMQTKLLELRNNVCLAFFIINALFVVVIYAIEYNVQTSKSIGLQIYCSDTNKTKIVNVISLVFSAVFGVTLVIQLIAMLFHRCGTFLHILSTIDLSLKPINKEIIEECRQSLLSASKGDNVSDATTDTVGSSSYATKKNRRETKKIYKSKTPSLYKDLPSKAENTLVNVVEDYVNQDEMPHLFSINKPKMNWMPLLDNEDIKGEVFRKTDEIKNRWRCLVTQATGNDLKTVRGIAQILMERRNQNNVKSNKDGQEDSICITESENDGSSSPKLRNKLTSIQFSNYNSLFETDAIIHSHNDVQIQENDRSSSDEDFEVRSKKKNKLLRFTSDRSLPGNSNFKSKQNPLKKAASFFISSKKRTATTKFTPNARTPTAAKTETSMGSSITTSSAAANVEYENNNVGVETASAGDNVDAALQETCNDDSNSVTISTDEETLSDHSDSYETQF</sequence>
<feature type="transmembrane region" description="Helical" evidence="14">
    <location>
        <begin position="452"/>
        <end position="471"/>
    </location>
</feature>